<evidence type="ECO:0000259" key="5">
    <source>
        <dbReference type="PROSITE" id="PS50850"/>
    </source>
</evidence>
<proteinExistence type="inferred from homology"/>
<keyword evidence="4" id="KW-1133">Transmembrane helix</keyword>
<evidence type="ECO:0000256" key="4">
    <source>
        <dbReference type="SAM" id="Phobius"/>
    </source>
</evidence>
<evidence type="ECO:0000313" key="7">
    <source>
        <dbReference type="Proteomes" id="UP000054821"/>
    </source>
</evidence>
<dbReference type="InterPro" id="IPR011701">
    <property type="entry name" value="MFS"/>
</dbReference>
<keyword evidence="4" id="KW-0812">Transmembrane</keyword>
<dbReference type="PANTHER" id="PTHR11360">
    <property type="entry name" value="MONOCARBOXYLATE TRANSPORTER"/>
    <property type="match status" value="1"/>
</dbReference>
<feature type="transmembrane region" description="Helical" evidence="4">
    <location>
        <begin position="110"/>
        <end position="129"/>
    </location>
</feature>
<sequence length="489" mass="53148">MSETGSGHKENHYSVDPNETTTALSQDDRQDDVKRDFDTGAKAWLQVLGSFFLYFNSWGIINAFGVFETYYEQHILSHQSPSSIAWIGSVQSALLMVVGVVSGPLFDAGYFYALLPTGTFLVVLGMMMTSLSTNYYQIMLAQGICVGIGAGFLFVPSVALLPQYFQKRRALANGIAASGSSIGGVLIPIMFRQLEIKIGFSWATRIIAFLSLSTCAISIGVMRQRFRPKEKRTLLQLSAFREAQYSLFCLACFLGFLGFYNFLVYVQPYAIDAGIVDANLGFYLLAILNATSTFGRFGPNFVADYIGSLNVLCPALTVTAILAYCWIAVKSTSAVIALSALYGFFSGGFVSLIAVVMMEITPDIRKLGTRLGMCFALESIGLLIGTPIGGTIISRTGSYLGVQLFCGSCLAACAVILLTIRPAISRFAPYYTAAIATEVATDTVTRISNFAEDFWGTTRDLEYRFRDNKVDTVVAATNFAAIAAVTEDL</sequence>
<dbReference type="GO" id="GO:0022857">
    <property type="term" value="F:transmembrane transporter activity"/>
    <property type="evidence" value="ECO:0007669"/>
    <property type="project" value="InterPro"/>
</dbReference>
<dbReference type="Gene3D" id="1.20.1250.20">
    <property type="entry name" value="MFS general substrate transporter like domains"/>
    <property type="match status" value="2"/>
</dbReference>
<feature type="transmembrane region" description="Helical" evidence="4">
    <location>
        <begin position="370"/>
        <end position="393"/>
    </location>
</feature>
<dbReference type="Proteomes" id="UP000054821">
    <property type="component" value="Unassembled WGS sequence"/>
</dbReference>
<accession>A0A2P4ZCN4</accession>
<keyword evidence="7" id="KW-1185">Reference proteome</keyword>
<dbReference type="AlphaFoldDB" id="A0A2P4ZCN4"/>
<evidence type="ECO:0000313" key="6">
    <source>
        <dbReference type="EMBL" id="PON22033.1"/>
    </source>
</evidence>
<dbReference type="PROSITE" id="PS50850">
    <property type="entry name" value="MFS"/>
    <property type="match status" value="1"/>
</dbReference>
<feature type="transmembrane region" description="Helical" evidence="4">
    <location>
        <begin position="84"/>
        <end position="103"/>
    </location>
</feature>
<feature type="compositionally biased region" description="Basic and acidic residues" evidence="3">
    <location>
        <begin position="1"/>
        <end position="13"/>
    </location>
</feature>
<dbReference type="GO" id="GO:0016020">
    <property type="term" value="C:membrane"/>
    <property type="evidence" value="ECO:0007669"/>
    <property type="project" value="UniProtKB-SubCell"/>
</dbReference>
<organism evidence="6 7">
    <name type="scientific">Trichoderma gamsii</name>
    <dbReference type="NCBI Taxonomy" id="398673"/>
    <lineage>
        <taxon>Eukaryota</taxon>
        <taxon>Fungi</taxon>
        <taxon>Dikarya</taxon>
        <taxon>Ascomycota</taxon>
        <taxon>Pezizomycotina</taxon>
        <taxon>Sordariomycetes</taxon>
        <taxon>Hypocreomycetidae</taxon>
        <taxon>Hypocreales</taxon>
        <taxon>Hypocreaceae</taxon>
        <taxon>Trichoderma</taxon>
    </lineage>
</organism>
<feature type="region of interest" description="Disordered" evidence="3">
    <location>
        <begin position="1"/>
        <end position="30"/>
    </location>
</feature>
<evidence type="ECO:0000256" key="2">
    <source>
        <dbReference type="ARBA" id="ARBA00006727"/>
    </source>
</evidence>
<feature type="transmembrane region" description="Helical" evidence="4">
    <location>
        <begin position="309"/>
        <end position="329"/>
    </location>
</feature>
<dbReference type="InterPro" id="IPR036259">
    <property type="entry name" value="MFS_trans_sf"/>
</dbReference>
<dbReference type="EMBL" id="JPDN02000042">
    <property type="protein sequence ID" value="PON22033.1"/>
    <property type="molecule type" value="Genomic_DNA"/>
</dbReference>
<comment type="caution">
    <text evidence="6">The sequence shown here is derived from an EMBL/GenBank/DDBJ whole genome shotgun (WGS) entry which is preliminary data.</text>
</comment>
<dbReference type="RefSeq" id="XP_024404771.1">
    <property type="nucleotide sequence ID" value="XM_024550484.1"/>
</dbReference>
<feature type="transmembrane region" description="Helical" evidence="4">
    <location>
        <begin position="170"/>
        <end position="190"/>
    </location>
</feature>
<feature type="transmembrane region" description="Helical" evidence="4">
    <location>
        <begin position="202"/>
        <end position="222"/>
    </location>
</feature>
<feature type="transmembrane region" description="Helical" evidence="4">
    <location>
        <begin position="399"/>
        <end position="420"/>
    </location>
</feature>
<comment type="subcellular location">
    <subcellularLocation>
        <location evidence="1">Membrane</location>
        <topology evidence="1">Multi-pass membrane protein</topology>
    </subcellularLocation>
</comment>
<evidence type="ECO:0000256" key="1">
    <source>
        <dbReference type="ARBA" id="ARBA00004141"/>
    </source>
</evidence>
<feature type="transmembrane region" description="Helical" evidence="4">
    <location>
        <begin position="335"/>
        <end position="358"/>
    </location>
</feature>
<dbReference type="CDD" id="cd17352">
    <property type="entry name" value="MFS_MCT_SLC16"/>
    <property type="match status" value="1"/>
</dbReference>
<keyword evidence="4" id="KW-0472">Membrane</keyword>
<feature type="transmembrane region" description="Helical" evidence="4">
    <location>
        <begin position="243"/>
        <end position="263"/>
    </location>
</feature>
<gene>
    <name evidence="6" type="ORF">TGAM01_v209103</name>
</gene>
<feature type="transmembrane region" description="Helical" evidence="4">
    <location>
        <begin position="135"/>
        <end position="158"/>
    </location>
</feature>
<dbReference type="Pfam" id="PF07690">
    <property type="entry name" value="MFS_1"/>
    <property type="match status" value="2"/>
</dbReference>
<protein>
    <recommendedName>
        <fullName evidence="5">Major facilitator superfamily (MFS) profile domain-containing protein</fullName>
    </recommendedName>
</protein>
<dbReference type="InterPro" id="IPR050327">
    <property type="entry name" value="Proton-linked_MCT"/>
</dbReference>
<dbReference type="InterPro" id="IPR020846">
    <property type="entry name" value="MFS_dom"/>
</dbReference>
<dbReference type="SUPFAM" id="SSF103473">
    <property type="entry name" value="MFS general substrate transporter"/>
    <property type="match status" value="1"/>
</dbReference>
<dbReference type="GeneID" id="29982090"/>
<feature type="transmembrane region" description="Helical" evidence="4">
    <location>
        <begin position="43"/>
        <end position="64"/>
    </location>
</feature>
<reference evidence="6 7" key="1">
    <citation type="journal article" date="2016" name="Genome Announc.">
        <title>Draft Whole-Genome Sequence of Trichoderma gamsii T6085, a Promising Biocontrol Agent of Fusarium Head Blight on Wheat.</title>
        <authorList>
            <person name="Baroncelli R."/>
            <person name="Zapparata A."/>
            <person name="Piaggeschi G."/>
            <person name="Sarrocco S."/>
            <person name="Vannacci G."/>
        </authorList>
    </citation>
    <scope>NUCLEOTIDE SEQUENCE [LARGE SCALE GENOMIC DNA]</scope>
    <source>
        <strain evidence="6 7">T6085</strain>
    </source>
</reference>
<feature type="domain" description="Major facilitator superfamily (MFS) profile" evidence="5">
    <location>
        <begin position="42"/>
        <end position="425"/>
    </location>
</feature>
<comment type="similarity">
    <text evidence="2">Belongs to the major facilitator superfamily. Monocarboxylate porter (TC 2.A.1.13) family.</text>
</comment>
<dbReference type="PANTHER" id="PTHR11360:SF280">
    <property type="entry name" value="MONOCARBOXYLATE TRANSPORTER, PUTATIVE (AFU_ORTHOLOGUE AFUA_1G05170)-RELATED"/>
    <property type="match status" value="1"/>
</dbReference>
<name>A0A2P4ZCN4_9HYPO</name>
<evidence type="ECO:0000256" key="3">
    <source>
        <dbReference type="SAM" id="MobiDB-lite"/>
    </source>
</evidence>